<gene>
    <name evidence="1" type="primary">Acey_s0085.g1826</name>
    <name evidence="1" type="ORF">Y032_0085g1826</name>
</gene>
<reference evidence="2" key="1">
    <citation type="journal article" date="2015" name="Nat. Genet.">
        <title>The genome and transcriptome of the zoonotic hookworm Ancylostoma ceylanicum identify infection-specific gene families.</title>
        <authorList>
            <person name="Schwarz E.M."/>
            <person name="Hu Y."/>
            <person name="Antoshechkin I."/>
            <person name="Miller M.M."/>
            <person name="Sternberg P.W."/>
            <person name="Aroian R.V."/>
        </authorList>
    </citation>
    <scope>NUCLEOTIDE SEQUENCE</scope>
    <source>
        <strain evidence="2">HY135</strain>
    </source>
</reference>
<proteinExistence type="predicted"/>
<dbReference type="AlphaFoldDB" id="A0A016TQ26"/>
<keyword evidence="2" id="KW-1185">Reference proteome</keyword>
<dbReference type="EMBL" id="JARK01001421">
    <property type="protein sequence ID" value="EYC04846.1"/>
    <property type="molecule type" value="Genomic_DNA"/>
</dbReference>
<accession>A0A016TQ26</accession>
<organism evidence="1 2">
    <name type="scientific">Ancylostoma ceylanicum</name>
    <dbReference type="NCBI Taxonomy" id="53326"/>
    <lineage>
        <taxon>Eukaryota</taxon>
        <taxon>Metazoa</taxon>
        <taxon>Ecdysozoa</taxon>
        <taxon>Nematoda</taxon>
        <taxon>Chromadorea</taxon>
        <taxon>Rhabditida</taxon>
        <taxon>Rhabditina</taxon>
        <taxon>Rhabditomorpha</taxon>
        <taxon>Strongyloidea</taxon>
        <taxon>Ancylostomatidae</taxon>
        <taxon>Ancylostomatinae</taxon>
        <taxon>Ancylostoma</taxon>
    </lineage>
</organism>
<protein>
    <submittedName>
        <fullName evidence="1">Uncharacterized protein</fullName>
    </submittedName>
</protein>
<dbReference type="Proteomes" id="UP000024635">
    <property type="component" value="Unassembled WGS sequence"/>
</dbReference>
<comment type="caution">
    <text evidence="1">The sequence shown here is derived from an EMBL/GenBank/DDBJ whole genome shotgun (WGS) entry which is preliminary data.</text>
</comment>
<evidence type="ECO:0000313" key="1">
    <source>
        <dbReference type="EMBL" id="EYC04846.1"/>
    </source>
</evidence>
<sequence>MVDSWIGAPPPGNNLQCCCSGLHLDSIITAFDSMFVSYATMNRRFCSFVSEDMSPQRHLPIKRPPELSSKKCYARVAGTHSYGLVDSSLAEGQAWTTLPYSIPLPNLALPN</sequence>
<evidence type="ECO:0000313" key="2">
    <source>
        <dbReference type="Proteomes" id="UP000024635"/>
    </source>
</evidence>
<name>A0A016TQ26_9BILA</name>